<name>A0A1G2KUX1_9BACT</name>
<dbReference type="InterPro" id="IPR004101">
    <property type="entry name" value="Mur_ligase_C"/>
</dbReference>
<evidence type="ECO:0000259" key="9">
    <source>
        <dbReference type="Pfam" id="PF02875"/>
    </source>
</evidence>
<dbReference type="InterPro" id="IPR013221">
    <property type="entry name" value="Mur_ligase_cen"/>
</dbReference>
<dbReference type="Proteomes" id="UP000177811">
    <property type="component" value="Unassembled WGS sequence"/>
</dbReference>
<dbReference type="InterPro" id="IPR036615">
    <property type="entry name" value="Mur_ligase_C_dom_sf"/>
</dbReference>
<evidence type="ECO:0000256" key="8">
    <source>
        <dbReference type="RuleBase" id="RU003664"/>
    </source>
</evidence>
<dbReference type="PANTHER" id="PTHR43692:SF1">
    <property type="entry name" value="UDP-N-ACETYLMURAMOYLALANINE--D-GLUTAMATE LIGASE"/>
    <property type="match status" value="1"/>
</dbReference>
<comment type="function">
    <text evidence="7 8">Cell wall formation. Catalyzes the addition of glutamate to the nucleotide precursor UDP-N-acetylmuramoyl-L-alanine (UMA).</text>
</comment>
<dbReference type="InterPro" id="IPR036565">
    <property type="entry name" value="Mur-like_cat_sf"/>
</dbReference>
<dbReference type="EMBL" id="MHQL01000042">
    <property type="protein sequence ID" value="OHA02209.1"/>
    <property type="molecule type" value="Genomic_DNA"/>
</dbReference>
<dbReference type="NCBIfam" id="TIGR01087">
    <property type="entry name" value="murD"/>
    <property type="match status" value="1"/>
</dbReference>
<gene>
    <name evidence="7" type="primary">murD</name>
    <name evidence="11" type="ORF">A3C16_00795</name>
</gene>
<keyword evidence="7 8" id="KW-0961">Cell wall biogenesis/degradation</keyword>
<evidence type="ECO:0000256" key="5">
    <source>
        <dbReference type="ARBA" id="ARBA00022741"/>
    </source>
</evidence>
<comment type="catalytic activity">
    <reaction evidence="7 8">
        <text>UDP-N-acetyl-alpha-D-muramoyl-L-alanine + D-glutamate + ATP = UDP-N-acetyl-alpha-D-muramoyl-L-alanyl-D-glutamate + ADP + phosphate + H(+)</text>
        <dbReference type="Rhea" id="RHEA:16429"/>
        <dbReference type="ChEBI" id="CHEBI:15378"/>
        <dbReference type="ChEBI" id="CHEBI:29986"/>
        <dbReference type="ChEBI" id="CHEBI:30616"/>
        <dbReference type="ChEBI" id="CHEBI:43474"/>
        <dbReference type="ChEBI" id="CHEBI:83898"/>
        <dbReference type="ChEBI" id="CHEBI:83900"/>
        <dbReference type="ChEBI" id="CHEBI:456216"/>
        <dbReference type="EC" id="6.3.2.9"/>
    </reaction>
</comment>
<dbReference type="GO" id="GO:0071555">
    <property type="term" value="P:cell wall organization"/>
    <property type="evidence" value="ECO:0007669"/>
    <property type="project" value="UniProtKB-KW"/>
</dbReference>
<dbReference type="GO" id="GO:0005524">
    <property type="term" value="F:ATP binding"/>
    <property type="evidence" value="ECO:0007669"/>
    <property type="project" value="UniProtKB-UniRule"/>
</dbReference>
<dbReference type="InterPro" id="IPR005762">
    <property type="entry name" value="MurD"/>
</dbReference>
<dbReference type="SUPFAM" id="SSF51984">
    <property type="entry name" value="MurCD N-terminal domain"/>
    <property type="match status" value="1"/>
</dbReference>
<dbReference type="GO" id="GO:0051301">
    <property type="term" value="P:cell division"/>
    <property type="evidence" value="ECO:0007669"/>
    <property type="project" value="UniProtKB-KW"/>
</dbReference>
<dbReference type="PANTHER" id="PTHR43692">
    <property type="entry name" value="UDP-N-ACETYLMURAMOYLALANINE--D-GLUTAMATE LIGASE"/>
    <property type="match status" value="1"/>
</dbReference>
<keyword evidence="7 8" id="KW-0131">Cell cycle</keyword>
<feature type="domain" description="Mur ligase C-terminal" evidence="9">
    <location>
        <begin position="299"/>
        <end position="416"/>
    </location>
</feature>
<keyword evidence="7 8" id="KW-0133">Cell shape</keyword>
<organism evidence="11 12">
    <name type="scientific">Candidatus Sungbacteria bacterium RIFCSPHIGHO2_02_FULL_51_29</name>
    <dbReference type="NCBI Taxonomy" id="1802273"/>
    <lineage>
        <taxon>Bacteria</taxon>
        <taxon>Candidatus Sungiibacteriota</taxon>
    </lineage>
</organism>
<dbReference type="GO" id="GO:0008764">
    <property type="term" value="F:UDP-N-acetylmuramoylalanine-D-glutamate ligase activity"/>
    <property type="evidence" value="ECO:0007669"/>
    <property type="project" value="UniProtKB-UniRule"/>
</dbReference>
<dbReference type="SUPFAM" id="SSF53623">
    <property type="entry name" value="MurD-like peptide ligases, catalytic domain"/>
    <property type="match status" value="1"/>
</dbReference>
<keyword evidence="5 7" id="KW-0547">Nucleotide-binding</keyword>
<evidence type="ECO:0000256" key="4">
    <source>
        <dbReference type="ARBA" id="ARBA00022598"/>
    </source>
</evidence>
<evidence type="ECO:0000313" key="12">
    <source>
        <dbReference type="Proteomes" id="UP000177811"/>
    </source>
</evidence>
<comment type="pathway">
    <text evidence="2 7 8">Cell wall biogenesis; peptidoglycan biosynthesis.</text>
</comment>
<dbReference type="Pfam" id="PF08245">
    <property type="entry name" value="Mur_ligase_M"/>
    <property type="match status" value="1"/>
</dbReference>
<comment type="subcellular location">
    <subcellularLocation>
        <location evidence="1 7 8">Cytoplasm</location>
    </subcellularLocation>
</comment>
<dbReference type="EC" id="6.3.2.9" evidence="7 8"/>
<reference evidence="11 12" key="1">
    <citation type="journal article" date="2016" name="Nat. Commun.">
        <title>Thousands of microbial genomes shed light on interconnected biogeochemical processes in an aquifer system.</title>
        <authorList>
            <person name="Anantharaman K."/>
            <person name="Brown C.T."/>
            <person name="Hug L.A."/>
            <person name="Sharon I."/>
            <person name="Castelle C.J."/>
            <person name="Probst A.J."/>
            <person name="Thomas B.C."/>
            <person name="Singh A."/>
            <person name="Wilkins M.J."/>
            <person name="Karaoz U."/>
            <person name="Brodie E.L."/>
            <person name="Williams K.H."/>
            <person name="Hubbard S.S."/>
            <person name="Banfield J.F."/>
        </authorList>
    </citation>
    <scope>NUCLEOTIDE SEQUENCE [LARGE SCALE GENOMIC DNA]</scope>
</reference>
<keyword evidence="7 8" id="KW-0573">Peptidoglycan synthesis</keyword>
<protein>
    <recommendedName>
        <fullName evidence="7 8">UDP-N-acetylmuramoylalanine--D-glutamate ligase</fullName>
        <ecNumber evidence="7 8">6.3.2.9</ecNumber>
    </recommendedName>
    <alternativeName>
        <fullName evidence="7">D-glutamic acid-adding enzyme</fullName>
    </alternativeName>
    <alternativeName>
        <fullName evidence="7">UDP-N-acetylmuramoyl-L-alanyl-D-glutamate synthetase</fullName>
    </alternativeName>
</protein>
<keyword evidence="6 7" id="KW-0067">ATP-binding</keyword>
<keyword evidence="3 7" id="KW-0963">Cytoplasm</keyword>
<feature type="binding site" evidence="7">
    <location>
        <begin position="121"/>
        <end position="127"/>
    </location>
    <ligand>
        <name>ATP</name>
        <dbReference type="ChEBI" id="CHEBI:30616"/>
    </ligand>
</feature>
<dbReference type="SUPFAM" id="SSF53244">
    <property type="entry name" value="MurD-like peptide ligases, peptide-binding domain"/>
    <property type="match status" value="1"/>
</dbReference>
<dbReference type="Pfam" id="PF21799">
    <property type="entry name" value="MurD-like_N"/>
    <property type="match status" value="1"/>
</dbReference>
<evidence type="ECO:0000256" key="7">
    <source>
        <dbReference type="HAMAP-Rule" id="MF_00639"/>
    </source>
</evidence>
<evidence type="ECO:0000313" key="11">
    <source>
        <dbReference type="EMBL" id="OHA02209.1"/>
    </source>
</evidence>
<dbReference type="Pfam" id="PF02875">
    <property type="entry name" value="Mur_ligase_C"/>
    <property type="match status" value="1"/>
</dbReference>
<sequence>MRSINFRDKKVTIMGLGLNDGGVGAARFFAKAGARVLVTDLKNRRHLAPSIQKLSAYKNISYVLGKHRIQDFQHANLVIQGPGVPSDSPYLAIAHKHRVPIDTDIGIFFRLCPAPIIGVTGSKGKSTTASLIQCMLATAYPNVLLAGNIGRSVFDILPRLTKNIPVVLELSSWQLEGLAAHTQAPHIAVITNILYEHLNRYKSFADYARAKSFIARFQKKQDILIMPHGDRVVRNAMKGAPSRIIAYAVPKIPHHEGNARLFGAHNAANIAAAVSVARLFRIPTAKIKKALRTFPGNPGRMEPIRLASGVRYYNDTTATMPDATIAAIKTLAPARKHALLLIAGGTDKNLRFADLANVINREISVLILLPGTATKQLLRSLPPKPRPTIIKARTMRVAVAQAHARARKGDIVLLSPGAASFGLFQNEFDRGAQFNNAVKKL</sequence>
<keyword evidence="7 8" id="KW-0132">Cell division</keyword>
<evidence type="ECO:0000256" key="6">
    <source>
        <dbReference type="ARBA" id="ARBA00022840"/>
    </source>
</evidence>
<dbReference type="HAMAP" id="MF_00639">
    <property type="entry name" value="MurD"/>
    <property type="match status" value="1"/>
</dbReference>
<dbReference type="Gene3D" id="3.90.190.20">
    <property type="entry name" value="Mur ligase, C-terminal domain"/>
    <property type="match status" value="1"/>
</dbReference>
<keyword evidence="4 7" id="KW-0436">Ligase</keyword>
<dbReference type="Gene3D" id="3.40.50.720">
    <property type="entry name" value="NAD(P)-binding Rossmann-like Domain"/>
    <property type="match status" value="1"/>
</dbReference>
<comment type="caution">
    <text evidence="11">The sequence shown here is derived from an EMBL/GenBank/DDBJ whole genome shotgun (WGS) entry which is preliminary data.</text>
</comment>
<evidence type="ECO:0000256" key="2">
    <source>
        <dbReference type="ARBA" id="ARBA00004752"/>
    </source>
</evidence>
<dbReference type="GO" id="GO:0005737">
    <property type="term" value="C:cytoplasm"/>
    <property type="evidence" value="ECO:0007669"/>
    <property type="project" value="UniProtKB-SubCell"/>
</dbReference>
<evidence type="ECO:0000256" key="1">
    <source>
        <dbReference type="ARBA" id="ARBA00004496"/>
    </source>
</evidence>
<dbReference type="AlphaFoldDB" id="A0A1G2KUX1"/>
<evidence type="ECO:0000256" key="3">
    <source>
        <dbReference type="ARBA" id="ARBA00022490"/>
    </source>
</evidence>
<dbReference type="Gene3D" id="3.40.1190.10">
    <property type="entry name" value="Mur-like, catalytic domain"/>
    <property type="match status" value="1"/>
</dbReference>
<dbReference type="UniPathway" id="UPA00219"/>
<proteinExistence type="inferred from homology"/>
<evidence type="ECO:0000259" key="10">
    <source>
        <dbReference type="Pfam" id="PF08245"/>
    </source>
</evidence>
<feature type="domain" description="Mur ligase central" evidence="10">
    <location>
        <begin position="119"/>
        <end position="248"/>
    </location>
</feature>
<dbReference type="GO" id="GO:0008360">
    <property type="term" value="P:regulation of cell shape"/>
    <property type="evidence" value="ECO:0007669"/>
    <property type="project" value="UniProtKB-KW"/>
</dbReference>
<comment type="similarity">
    <text evidence="7">Belongs to the MurCDEF family.</text>
</comment>
<accession>A0A1G2KUX1</accession>
<dbReference type="GO" id="GO:0009252">
    <property type="term" value="P:peptidoglycan biosynthetic process"/>
    <property type="evidence" value="ECO:0007669"/>
    <property type="project" value="UniProtKB-UniRule"/>
</dbReference>